<evidence type="ECO:0000313" key="2">
    <source>
        <dbReference type="EMBL" id="GGM08089.1"/>
    </source>
</evidence>
<evidence type="ECO:0000313" key="3">
    <source>
        <dbReference type="Proteomes" id="UP000655208"/>
    </source>
</evidence>
<proteinExistence type="predicted"/>
<protein>
    <submittedName>
        <fullName evidence="2">Uncharacterized protein</fullName>
    </submittedName>
</protein>
<name>A0A917T2F5_9ACTN</name>
<dbReference type="EMBL" id="BMNA01000006">
    <property type="protein sequence ID" value="GGM08089.1"/>
    <property type="molecule type" value="Genomic_DNA"/>
</dbReference>
<reference evidence="2" key="2">
    <citation type="submission" date="2020-09" db="EMBL/GenBank/DDBJ databases">
        <authorList>
            <person name="Sun Q."/>
            <person name="Zhou Y."/>
        </authorList>
    </citation>
    <scope>NUCLEOTIDE SEQUENCE</scope>
    <source>
        <strain evidence="2">CGMCC 4.7308</strain>
    </source>
</reference>
<dbReference type="Proteomes" id="UP000655208">
    <property type="component" value="Unassembled WGS sequence"/>
</dbReference>
<sequence>MAERLIQALERLVDLNERTARMTERYRANLQQQQQQQRSAAARRSVDGLRVRDDDRHLEAADDGRDLER</sequence>
<dbReference type="RefSeq" id="WP_188942915.1">
    <property type="nucleotide sequence ID" value="NZ_BMNA01000006.1"/>
</dbReference>
<reference evidence="2" key="1">
    <citation type="journal article" date="2014" name="Int. J. Syst. Evol. Microbiol.">
        <title>Complete genome sequence of Corynebacterium casei LMG S-19264T (=DSM 44701T), isolated from a smear-ripened cheese.</title>
        <authorList>
            <consortium name="US DOE Joint Genome Institute (JGI-PGF)"/>
            <person name="Walter F."/>
            <person name="Albersmeier A."/>
            <person name="Kalinowski J."/>
            <person name="Ruckert C."/>
        </authorList>
    </citation>
    <scope>NUCLEOTIDE SEQUENCE</scope>
    <source>
        <strain evidence="2">CGMCC 4.7308</strain>
    </source>
</reference>
<feature type="compositionally biased region" description="Basic and acidic residues" evidence="1">
    <location>
        <begin position="44"/>
        <end position="69"/>
    </location>
</feature>
<feature type="region of interest" description="Disordered" evidence="1">
    <location>
        <begin position="24"/>
        <end position="69"/>
    </location>
</feature>
<gene>
    <name evidence="2" type="ORF">GCM10011594_30070</name>
</gene>
<organism evidence="2 3">
    <name type="scientific">Nakamurella endophytica</name>
    <dbReference type="NCBI Taxonomy" id="1748367"/>
    <lineage>
        <taxon>Bacteria</taxon>
        <taxon>Bacillati</taxon>
        <taxon>Actinomycetota</taxon>
        <taxon>Actinomycetes</taxon>
        <taxon>Nakamurellales</taxon>
        <taxon>Nakamurellaceae</taxon>
        <taxon>Nakamurella</taxon>
    </lineage>
</organism>
<comment type="caution">
    <text evidence="2">The sequence shown here is derived from an EMBL/GenBank/DDBJ whole genome shotgun (WGS) entry which is preliminary data.</text>
</comment>
<feature type="compositionally biased region" description="Low complexity" evidence="1">
    <location>
        <begin position="31"/>
        <end position="43"/>
    </location>
</feature>
<accession>A0A917T2F5</accession>
<dbReference type="AlphaFoldDB" id="A0A917T2F5"/>
<keyword evidence="3" id="KW-1185">Reference proteome</keyword>
<evidence type="ECO:0000256" key="1">
    <source>
        <dbReference type="SAM" id="MobiDB-lite"/>
    </source>
</evidence>